<dbReference type="KEGG" id="pseo:OM33_06370"/>
<feature type="domain" description="Outer membrane protein beta-barrel" evidence="4">
    <location>
        <begin position="315"/>
        <end position="450"/>
    </location>
</feature>
<accession>A0A0A7EFN5</accession>
<dbReference type="Pfam" id="PF13505">
    <property type="entry name" value="OMP_b-brl"/>
    <property type="match status" value="1"/>
</dbReference>
<evidence type="ECO:0000256" key="2">
    <source>
        <dbReference type="SAM" id="SignalP"/>
    </source>
</evidence>
<dbReference type="EMBL" id="CP009888">
    <property type="protein sequence ID" value="AIY64812.1"/>
    <property type="molecule type" value="Genomic_DNA"/>
</dbReference>
<dbReference type="STRING" id="1348114.OM33_06370"/>
<dbReference type="Proteomes" id="UP000030341">
    <property type="component" value="Chromosome 1"/>
</dbReference>
<gene>
    <name evidence="5" type="ORF">OM33_06370</name>
</gene>
<dbReference type="GO" id="GO:0016874">
    <property type="term" value="F:ligase activity"/>
    <property type="evidence" value="ECO:0007669"/>
    <property type="project" value="UniProtKB-KW"/>
</dbReference>
<feature type="chain" id="PRO_5002037893" evidence="2">
    <location>
        <begin position="24"/>
        <end position="463"/>
    </location>
</feature>
<evidence type="ECO:0000313" key="6">
    <source>
        <dbReference type="Proteomes" id="UP000030341"/>
    </source>
</evidence>
<dbReference type="InterPro" id="IPR025079">
    <property type="entry name" value="DUF3943"/>
</dbReference>
<keyword evidence="1 2" id="KW-0732">Signal</keyword>
<keyword evidence="6" id="KW-1185">Reference proteome</keyword>
<sequence length="463" mass="52327">MKLLTRMIKLALISSALTQPLLAQQEEQNPNQTSTTNNAIKAIEVPSYNLPSNSDWNLHAVPEDFYRSPYQINLFSAEHGQDNQRLWSQTKSVMAYGFGVAGFILMLPEDISKWDKENGVFSKWTENVKEGPTWDRDVWWLNWVGHPYFGGVYYQVARKSGYRQWDAFLYSFTMSTFYWEYGIEAFAEVPSMQDLVITPVLGWAYGEWAYQKEMEIRRTGGEVWGSRTLGNISLFMLDPIDSAGKGINNLFGTEVVKAGTGGINFAKIPLPNGDFEDQVQLSVNYQLGSGKAYQAPIDQTGYVSIKDPVDIGIIGLGLNYGSFSPGNHWGLERGSANGWNLGLYFSPTFSLKLDYLKGKLERQNSNSKETFEQFNVAANYYFNVDSDWRPFVSAGAGEMLYAEDKEEKGSSTFALNAGLGLHYKINNNFALQLDAKRFFNSKYSNQDDVYNLSLIYFFGEGQK</sequence>
<dbReference type="Pfam" id="PF13084">
    <property type="entry name" value="DUF3943"/>
    <property type="match status" value="1"/>
</dbReference>
<dbReference type="Gene3D" id="2.40.160.20">
    <property type="match status" value="1"/>
</dbReference>
<evidence type="ECO:0000256" key="1">
    <source>
        <dbReference type="ARBA" id="ARBA00022729"/>
    </source>
</evidence>
<dbReference type="HOGENOM" id="CLU_590338_0_0_6"/>
<evidence type="ECO:0000313" key="5">
    <source>
        <dbReference type="EMBL" id="AIY64812.1"/>
    </source>
</evidence>
<reference evidence="5 6" key="1">
    <citation type="submission" date="2014-11" db="EMBL/GenBank/DDBJ databases">
        <title>Complete Genome Sequence of Pseudoalteromonas sp. Strain OCN003 Isolated from Kaneohe Bay, Oahu, Hawaii.</title>
        <authorList>
            <person name="Beurmann S."/>
            <person name="Videau P."/>
            <person name="Ushijima B."/>
            <person name="Smith A.M."/>
            <person name="Aeby G.S."/>
            <person name="Callahan S.M."/>
            <person name="Belcaid M."/>
        </authorList>
    </citation>
    <scope>NUCLEOTIDE SEQUENCE [LARGE SCALE GENOMIC DNA]</scope>
    <source>
        <strain evidence="5 6">OCN003</strain>
    </source>
</reference>
<feature type="domain" description="DUF3943" evidence="3">
    <location>
        <begin position="131"/>
        <end position="240"/>
    </location>
</feature>
<dbReference type="AlphaFoldDB" id="A0A0A7EFN5"/>
<dbReference type="InterPro" id="IPR027385">
    <property type="entry name" value="Beta-barrel_OMP"/>
</dbReference>
<protein>
    <submittedName>
        <fullName evidence="5">Ubiquitin-protein ligase</fullName>
    </submittedName>
</protein>
<organism evidence="5 6">
    <name type="scientific">Pseudoalteromonas piratica</name>
    <dbReference type="NCBI Taxonomy" id="1348114"/>
    <lineage>
        <taxon>Bacteria</taxon>
        <taxon>Pseudomonadati</taxon>
        <taxon>Pseudomonadota</taxon>
        <taxon>Gammaproteobacteria</taxon>
        <taxon>Alteromonadales</taxon>
        <taxon>Pseudoalteromonadaceae</taxon>
        <taxon>Pseudoalteromonas</taxon>
    </lineage>
</organism>
<dbReference type="RefSeq" id="WP_038640127.1">
    <property type="nucleotide sequence ID" value="NZ_CP009888.1"/>
</dbReference>
<feature type="signal peptide" evidence="2">
    <location>
        <begin position="1"/>
        <end position="23"/>
    </location>
</feature>
<evidence type="ECO:0000259" key="4">
    <source>
        <dbReference type="Pfam" id="PF13505"/>
    </source>
</evidence>
<dbReference type="eggNOG" id="COG3637">
    <property type="taxonomic scope" value="Bacteria"/>
</dbReference>
<proteinExistence type="predicted"/>
<dbReference type="InterPro" id="IPR011250">
    <property type="entry name" value="OMP/PagP_B-barrel"/>
</dbReference>
<dbReference type="OrthoDB" id="9152616at2"/>
<keyword evidence="5" id="KW-0436">Ligase</keyword>
<name>A0A0A7EFN5_9GAMM</name>
<dbReference type="SUPFAM" id="SSF56925">
    <property type="entry name" value="OMPA-like"/>
    <property type="match status" value="1"/>
</dbReference>
<evidence type="ECO:0000259" key="3">
    <source>
        <dbReference type="Pfam" id="PF13084"/>
    </source>
</evidence>